<keyword evidence="3" id="KW-1185">Reference proteome</keyword>
<dbReference type="InterPro" id="IPR052911">
    <property type="entry name" value="Corrinoid_activation_enz"/>
</dbReference>
<sequence>MSIKVKFISNIEIEEPDTLLKVAKSARVKIKDSCDGKGKCGKCIVKILEGTLSKPTKQEKKLLGEENLSKGYRLACEVEATEDTIIELVHK</sequence>
<feature type="domain" description="2Fe-2S ferredoxin-type" evidence="1">
    <location>
        <begin position="1"/>
        <end position="91"/>
    </location>
</feature>
<evidence type="ECO:0000313" key="2">
    <source>
        <dbReference type="EMBL" id="MBB6218943.1"/>
    </source>
</evidence>
<dbReference type="GO" id="GO:0051536">
    <property type="term" value="F:iron-sulfur cluster binding"/>
    <property type="evidence" value="ECO:0007669"/>
    <property type="project" value="InterPro"/>
</dbReference>
<dbReference type="RefSeq" id="WP_184313881.1">
    <property type="nucleotide sequence ID" value="NZ_JACHEN010000057.1"/>
</dbReference>
<dbReference type="Pfam" id="PF00111">
    <property type="entry name" value="Fer2"/>
    <property type="match status" value="1"/>
</dbReference>
<evidence type="ECO:0000259" key="1">
    <source>
        <dbReference type="PROSITE" id="PS51085"/>
    </source>
</evidence>
<dbReference type="CDD" id="cd00207">
    <property type="entry name" value="fer2"/>
    <property type="match status" value="1"/>
</dbReference>
<dbReference type="InterPro" id="IPR012675">
    <property type="entry name" value="Beta-grasp_dom_sf"/>
</dbReference>
<proteinExistence type="predicted"/>
<dbReference type="PANTHER" id="PTHR42895">
    <property type="entry name" value="IRON-SULFUR CLUSTER-BINDING PROTEIN-RELATED"/>
    <property type="match status" value="1"/>
</dbReference>
<evidence type="ECO:0000313" key="3">
    <source>
        <dbReference type="Proteomes" id="UP000579281"/>
    </source>
</evidence>
<dbReference type="InterPro" id="IPR036010">
    <property type="entry name" value="2Fe-2S_ferredoxin-like_sf"/>
</dbReference>
<dbReference type="PANTHER" id="PTHR42895:SF2">
    <property type="entry name" value="IRON-SULFUR CLUSTER PROTEIN"/>
    <property type="match status" value="1"/>
</dbReference>
<protein>
    <submittedName>
        <fullName evidence="2">Ferredoxin</fullName>
    </submittedName>
</protein>
<gene>
    <name evidence="2" type="ORF">HNQ80_005121</name>
</gene>
<dbReference type="InterPro" id="IPR001041">
    <property type="entry name" value="2Fe-2S_ferredoxin-type"/>
</dbReference>
<accession>A0A841L064</accession>
<dbReference type="PROSITE" id="PS51085">
    <property type="entry name" value="2FE2S_FER_2"/>
    <property type="match status" value="1"/>
</dbReference>
<comment type="caution">
    <text evidence="2">The sequence shown here is derived from an EMBL/GenBank/DDBJ whole genome shotgun (WGS) entry which is preliminary data.</text>
</comment>
<reference evidence="2 3" key="1">
    <citation type="submission" date="2020-08" db="EMBL/GenBank/DDBJ databases">
        <title>Genomic Encyclopedia of Type Strains, Phase IV (KMG-IV): sequencing the most valuable type-strain genomes for metagenomic binning, comparative biology and taxonomic classification.</title>
        <authorList>
            <person name="Goeker M."/>
        </authorList>
    </citation>
    <scope>NUCLEOTIDE SEQUENCE [LARGE SCALE GENOMIC DNA]</scope>
    <source>
        <strain evidence="2 3">DSM 103526</strain>
    </source>
</reference>
<dbReference type="Gene3D" id="3.10.20.30">
    <property type="match status" value="1"/>
</dbReference>
<dbReference type="AlphaFoldDB" id="A0A841L064"/>
<dbReference type="Proteomes" id="UP000579281">
    <property type="component" value="Unassembled WGS sequence"/>
</dbReference>
<dbReference type="EMBL" id="JACHEN010000057">
    <property type="protein sequence ID" value="MBB6218943.1"/>
    <property type="molecule type" value="Genomic_DNA"/>
</dbReference>
<organism evidence="2 3">
    <name type="scientific">Anaerosolibacter carboniphilus</name>
    <dbReference type="NCBI Taxonomy" id="1417629"/>
    <lineage>
        <taxon>Bacteria</taxon>
        <taxon>Bacillati</taxon>
        <taxon>Bacillota</taxon>
        <taxon>Clostridia</taxon>
        <taxon>Peptostreptococcales</taxon>
        <taxon>Thermotaleaceae</taxon>
        <taxon>Anaerosolibacter</taxon>
    </lineage>
</organism>
<name>A0A841L064_9FIRM</name>
<dbReference type="SUPFAM" id="SSF54292">
    <property type="entry name" value="2Fe-2S ferredoxin-like"/>
    <property type="match status" value="1"/>
</dbReference>